<name>A0A370BID5_ASPNG</name>
<protein>
    <submittedName>
        <fullName evidence="1">Uncharacterized protein</fullName>
    </submittedName>
</protein>
<dbReference type="AlphaFoldDB" id="A0A370BID5"/>
<accession>A0A370BID5</accession>
<proteinExistence type="predicted"/>
<gene>
    <name evidence="1" type="ORF">M747DRAFT_319735</name>
</gene>
<evidence type="ECO:0000313" key="1">
    <source>
        <dbReference type="EMBL" id="RDH14188.1"/>
    </source>
</evidence>
<organism evidence="1 2">
    <name type="scientific">Aspergillus niger ATCC 13496</name>
    <dbReference type="NCBI Taxonomy" id="1353008"/>
    <lineage>
        <taxon>Eukaryota</taxon>
        <taxon>Fungi</taxon>
        <taxon>Dikarya</taxon>
        <taxon>Ascomycota</taxon>
        <taxon>Pezizomycotina</taxon>
        <taxon>Eurotiomycetes</taxon>
        <taxon>Eurotiomycetidae</taxon>
        <taxon>Eurotiales</taxon>
        <taxon>Aspergillaceae</taxon>
        <taxon>Aspergillus</taxon>
        <taxon>Aspergillus subgen. Circumdati</taxon>
    </lineage>
</organism>
<dbReference type="EMBL" id="KZ851976">
    <property type="protein sequence ID" value="RDH14188.1"/>
    <property type="molecule type" value="Genomic_DNA"/>
</dbReference>
<dbReference type="Proteomes" id="UP000253845">
    <property type="component" value="Unassembled WGS sequence"/>
</dbReference>
<evidence type="ECO:0000313" key="2">
    <source>
        <dbReference type="Proteomes" id="UP000253845"/>
    </source>
</evidence>
<sequence>MSTLVDIDHPSVYAPPVQPCRPQSDAINTALRTVLFVGGATVDDPSSWFYVPDLTLSILTHAARNTLGARNTLLYAHNEPLEQHDPPPLSKVSLPPPTCLRLQINANDTMRCRNLLADLHIFTAIGCILTDDIKALF</sequence>
<dbReference type="VEuPathDB" id="FungiDB:M747DRAFT_319735"/>
<reference evidence="1 2" key="1">
    <citation type="submission" date="2018-07" db="EMBL/GenBank/DDBJ databases">
        <title>Section-level genome sequencing of Aspergillus section Nigri to investigate inter- and intra-species variation.</title>
        <authorList>
            <consortium name="DOE Joint Genome Institute"/>
            <person name="Vesth T.C."/>
            <person name="Nybo J.L."/>
            <person name="Theobald S."/>
            <person name="Frisvad J.C."/>
            <person name="Larsen T.O."/>
            <person name="Nielsen K.F."/>
            <person name="Hoof J.B."/>
            <person name="Brandl J."/>
            <person name="Salamov A."/>
            <person name="Riley R."/>
            <person name="Gladden J.M."/>
            <person name="Phatale P."/>
            <person name="Nielsen M.T."/>
            <person name="Lyhne E.K."/>
            <person name="Kogle M.E."/>
            <person name="Strasser K."/>
            <person name="McDonnell E."/>
            <person name="Barry K."/>
            <person name="Clum A."/>
            <person name="Chen C."/>
            <person name="Nolan M."/>
            <person name="Sandor L."/>
            <person name="Kuo A."/>
            <person name="Lipzen A."/>
            <person name="Hainaut M."/>
            <person name="Drula E."/>
            <person name="Tsang A."/>
            <person name="Magnuson J.K."/>
            <person name="Henrissat B."/>
            <person name="Wiebenga A."/>
            <person name="Simmons B.A."/>
            <person name="Makela M.R."/>
            <person name="De vries R.P."/>
            <person name="Grigoriev I.V."/>
            <person name="Mortensen U.H."/>
            <person name="Baker S.E."/>
            <person name="Andersen M.R."/>
        </authorList>
    </citation>
    <scope>NUCLEOTIDE SEQUENCE [LARGE SCALE GENOMIC DNA]</scope>
    <source>
        <strain evidence="1 2">ATCC 13496</strain>
    </source>
</reference>